<dbReference type="SMART" id="SM00646">
    <property type="entry name" value="Ami_3"/>
    <property type="match status" value="1"/>
</dbReference>
<feature type="compositionally biased region" description="Basic and acidic residues" evidence="2">
    <location>
        <begin position="358"/>
        <end position="374"/>
    </location>
</feature>
<dbReference type="Gene3D" id="3.30.457.10">
    <property type="entry name" value="Copper amine oxidase-like, N-terminal domain"/>
    <property type="match status" value="2"/>
</dbReference>
<dbReference type="InterPro" id="IPR036582">
    <property type="entry name" value="Mao_N_sf"/>
</dbReference>
<dbReference type="Proteomes" id="UP000018227">
    <property type="component" value="Unassembled WGS sequence"/>
</dbReference>
<dbReference type="GO" id="GO:0008745">
    <property type="term" value="F:N-acetylmuramoyl-L-alanine amidase activity"/>
    <property type="evidence" value="ECO:0007669"/>
    <property type="project" value="InterPro"/>
</dbReference>
<dbReference type="CDD" id="cd02696">
    <property type="entry name" value="MurNAc-LAA"/>
    <property type="match status" value="1"/>
</dbReference>
<dbReference type="HOGENOM" id="CLU_328105_0_0_9"/>
<dbReference type="InterPro" id="IPR012854">
    <property type="entry name" value="Cu_amine_oxidase-like_N"/>
</dbReference>
<organism evidence="4 5">
    <name type="scientific">Catonella morbi ATCC 51271</name>
    <dbReference type="NCBI Taxonomy" id="592026"/>
    <lineage>
        <taxon>Bacteria</taxon>
        <taxon>Bacillati</taxon>
        <taxon>Bacillota</taxon>
        <taxon>Clostridia</taxon>
        <taxon>Lachnospirales</taxon>
        <taxon>Lachnospiraceae</taxon>
        <taxon>Catonella</taxon>
    </lineage>
</organism>
<feature type="compositionally biased region" description="Acidic residues" evidence="2">
    <location>
        <begin position="346"/>
        <end position="357"/>
    </location>
</feature>
<dbReference type="Pfam" id="PF07833">
    <property type="entry name" value="Cu_amine_oxidN1"/>
    <property type="match status" value="1"/>
</dbReference>
<dbReference type="Pfam" id="PF01520">
    <property type="entry name" value="Amidase_3"/>
    <property type="match status" value="1"/>
</dbReference>
<proteinExistence type="predicted"/>
<evidence type="ECO:0000313" key="5">
    <source>
        <dbReference type="Proteomes" id="UP000018227"/>
    </source>
</evidence>
<evidence type="ECO:0000259" key="3">
    <source>
        <dbReference type="SMART" id="SM00646"/>
    </source>
</evidence>
<evidence type="ECO:0000256" key="1">
    <source>
        <dbReference type="ARBA" id="ARBA00022801"/>
    </source>
</evidence>
<evidence type="ECO:0000313" key="4">
    <source>
        <dbReference type="EMBL" id="ESL04520.1"/>
    </source>
</evidence>
<dbReference type="EMBL" id="ACIL03000003">
    <property type="protein sequence ID" value="ESL04520.1"/>
    <property type="molecule type" value="Genomic_DNA"/>
</dbReference>
<feature type="region of interest" description="Disordered" evidence="2">
    <location>
        <begin position="338"/>
        <end position="379"/>
    </location>
</feature>
<protein>
    <submittedName>
        <fullName evidence="4">N-acetylmuramoyl-L-alanine amidase</fullName>
    </submittedName>
</protein>
<keyword evidence="5" id="KW-1185">Reference proteome</keyword>
<keyword evidence="1" id="KW-0378">Hydrolase</keyword>
<dbReference type="PROSITE" id="PS51257">
    <property type="entry name" value="PROKAR_LIPOPROTEIN"/>
    <property type="match status" value="1"/>
</dbReference>
<dbReference type="AlphaFoldDB" id="V2ZC61"/>
<accession>V2ZC61</accession>
<feature type="domain" description="MurNAc-LAA" evidence="3">
    <location>
        <begin position="789"/>
        <end position="907"/>
    </location>
</feature>
<evidence type="ECO:0000256" key="2">
    <source>
        <dbReference type="SAM" id="MobiDB-lite"/>
    </source>
</evidence>
<dbReference type="InterPro" id="IPR002508">
    <property type="entry name" value="MurNAc-LAA_cat"/>
</dbReference>
<dbReference type="PANTHER" id="PTHR30404:SF0">
    <property type="entry name" value="N-ACETYLMURAMOYL-L-ALANINE AMIDASE AMIC"/>
    <property type="match status" value="1"/>
</dbReference>
<sequence>MLLKSKLIGVILMKLRKIVTFVSILGILSCNFPGVSYAANINIKYDNKNISYSDTQVQYKINGSKIKSKYPGIIIDGISLASAKEVFSDSKIGLSYKFNKKKNTLELKRDGKTLVLTLNSYKAKVNGSDETVPIKPRLVQFSDKASKVYVPARYVANTFGLTYNWDADSGIADMTGKTINKKKTKKTADNKSSKSKKAKNRKTAKNENFSYNGKIYKTNGKKVIFSIDDIKLNNSKIPGVYVGKTLMAPIKNIFLSYGVEGSYSFNKSNKTVKIGFDDYYLTMKLGSKNVEYDGTQEKLSKAPNIIKLNFSGKSEVYAPIEDICELFDINIETSGSVSTLSLPEDNNIEDVVDEEDDSTTKPETKPDTGKDKPAVTKPTEPFVANSLPFNWKVTNNVNTLAAAQNLTGNNQAGTSSIVDITGANSDLSEPFDSYVITSTNGFNGIRGNLVNNQLTISLDNMSSNNGQAYTANVRTVNYINASYNAASNSSDLNFGLAEGVIGYDMSLSNDNKSLTVRIYKNTVTEINGSYNNGTYTFTLTGLAPLTIQESGSTGSNINFTVQNIIDTLGSGSYVDNSGNKLTLFNYANNGTTGANISINKSSKLTYLTRQNGNSVSIILSEAPATSNVDGAVISLPGGIDETEIENEDNYFSNNFTITLPGDLRNHFNANPVKYDTNKVTNVTATLNDEGNTVLTFYTTTLYAYKLKVTKSQIKVAIDRAKKLYSKVVVIDPGHGGHDSGTKSLNKIYKEKNVVLSIGYTYFRNYLDDEDLKVYWTRKDDTFMTLYDRAAFAKKVDADLFVSIHMNSAGNNTKPKGTEVYYSTRNNILQPNGLSSYTMASMFLKNITSTLSMANRGVKSNVFVVTNMNTVPAVLIEYGFLSNSSDLEKFSKLEVQDKSAEILYNTIEEIFDNYPTGR</sequence>
<gene>
    <name evidence="4" type="ORF">GCWU0000282_000234</name>
</gene>
<dbReference type="GO" id="GO:0030288">
    <property type="term" value="C:outer membrane-bounded periplasmic space"/>
    <property type="evidence" value="ECO:0007669"/>
    <property type="project" value="TreeGrafter"/>
</dbReference>
<dbReference type="eggNOG" id="COG0860">
    <property type="taxonomic scope" value="Bacteria"/>
</dbReference>
<dbReference type="Gene3D" id="3.40.630.40">
    <property type="entry name" value="Zn-dependent exopeptidases"/>
    <property type="match status" value="1"/>
</dbReference>
<dbReference type="SUPFAM" id="SSF55383">
    <property type="entry name" value="Copper amine oxidase, domain N"/>
    <property type="match status" value="2"/>
</dbReference>
<dbReference type="PANTHER" id="PTHR30404">
    <property type="entry name" value="N-ACETYLMURAMOYL-L-ALANINE AMIDASE"/>
    <property type="match status" value="1"/>
</dbReference>
<dbReference type="SUPFAM" id="SSF53187">
    <property type="entry name" value="Zn-dependent exopeptidases"/>
    <property type="match status" value="1"/>
</dbReference>
<comment type="caution">
    <text evidence="4">The sequence shown here is derived from an EMBL/GenBank/DDBJ whole genome shotgun (WGS) entry which is preliminary data.</text>
</comment>
<dbReference type="InterPro" id="IPR050695">
    <property type="entry name" value="N-acetylmuramoyl_amidase_3"/>
</dbReference>
<dbReference type="GO" id="GO:0009253">
    <property type="term" value="P:peptidoglycan catabolic process"/>
    <property type="evidence" value="ECO:0007669"/>
    <property type="project" value="InterPro"/>
</dbReference>
<name>V2ZC61_9FIRM</name>
<reference evidence="4 5" key="1">
    <citation type="submission" date="2013-06" db="EMBL/GenBank/DDBJ databases">
        <authorList>
            <person name="Weinstock G."/>
            <person name="Sodergren E."/>
            <person name="Clifton S."/>
            <person name="Fulton L."/>
            <person name="Fulton B."/>
            <person name="Courtney L."/>
            <person name="Fronick C."/>
            <person name="Harrison M."/>
            <person name="Strong C."/>
            <person name="Farmer C."/>
            <person name="Delahaunty K."/>
            <person name="Markovic C."/>
            <person name="Hall O."/>
            <person name="Minx P."/>
            <person name="Tomlinson C."/>
            <person name="Mitreva M."/>
            <person name="Nelson J."/>
            <person name="Hou S."/>
            <person name="Wollam A."/>
            <person name="Pepin K.H."/>
            <person name="Johnson M."/>
            <person name="Bhonagiri V."/>
            <person name="Nash W.E."/>
            <person name="Warren W."/>
            <person name="Chinwalla A."/>
            <person name="Mardis E.R."/>
            <person name="Wilson R.K."/>
        </authorList>
    </citation>
    <scope>NUCLEOTIDE SEQUENCE [LARGE SCALE GENOMIC DNA]</scope>
    <source>
        <strain evidence="4 5">ATCC 51271</strain>
    </source>
</reference>
<feature type="compositionally biased region" description="Basic residues" evidence="2">
    <location>
        <begin position="193"/>
        <end position="203"/>
    </location>
</feature>
<feature type="region of interest" description="Disordered" evidence="2">
    <location>
        <begin position="182"/>
        <end position="204"/>
    </location>
</feature>
<dbReference type="STRING" id="592026.GCWU0000282_000234"/>